<evidence type="ECO:0000313" key="2">
    <source>
        <dbReference type="EMBL" id="PWI70967.1"/>
    </source>
</evidence>
<feature type="region of interest" description="Disordered" evidence="1">
    <location>
        <begin position="356"/>
        <end position="399"/>
    </location>
</feature>
<feature type="compositionally biased region" description="Polar residues" evidence="1">
    <location>
        <begin position="1"/>
        <end position="12"/>
    </location>
</feature>
<evidence type="ECO:0000313" key="3">
    <source>
        <dbReference type="Proteomes" id="UP000245956"/>
    </source>
</evidence>
<accession>A0A2U3E8Z8</accession>
<name>A0A2U3E8Z8_PURLI</name>
<feature type="region of interest" description="Disordered" evidence="1">
    <location>
        <begin position="1"/>
        <end position="37"/>
    </location>
</feature>
<organism evidence="2 3">
    <name type="scientific">Purpureocillium lilacinum</name>
    <name type="common">Paecilomyces lilacinus</name>
    <dbReference type="NCBI Taxonomy" id="33203"/>
    <lineage>
        <taxon>Eukaryota</taxon>
        <taxon>Fungi</taxon>
        <taxon>Dikarya</taxon>
        <taxon>Ascomycota</taxon>
        <taxon>Pezizomycotina</taxon>
        <taxon>Sordariomycetes</taxon>
        <taxon>Hypocreomycetidae</taxon>
        <taxon>Hypocreales</taxon>
        <taxon>Ophiocordycipitaceae</taxon>
        <taxon>Purpureocillium</taxon>
    </lineage>
</organism>
<reference evidence="2 3" key="1">
    <citation type="journal article" date="2016" name="Front. Microbiol.">
        <title>Genome and transcriptome sequences reveal the specific parasitism of the nematophagous Purpureocillium lilacinum 36-1.</title>
        <authorList>
            <person name="Xie J."/>
            <person name="Li S."/>
            <person name="Mo C."/>
            <person name="Xiao X."/>
            <person name="Peng D."/>
            <person name="Wang G."/>
            <person name="Xiao Y."/>
        </authorList>
    </citation>
    <scope>NUCLEOTIDE SEQUENCE [LARGE SCALE GENOMIC DNA]</scope>
    <source>
        <strain evidence="2 3">36-1</strain>
    </source>
</reference>
<dbReference type="AlphaFoldDB" id="A0A2U3E8Z8"/>
<comment type="caution">
    <text evidence="2">The sequence shown here is derived from an EMBL/GenBank/DDBJ whole genome shotgun (WGS) entry which is preliminary data.</text>
</comment>
<sequence>MRGEARNQSAIQTDRERDRQVARQARRPSPAPHLRSVMSPVAAGFQSVQRPAWVGERISSLPYRAHCHQHLTEPTGRAGIPWTDSYGSEAATDRPLATAPSGTHSPTVTRWPPVDMSEKKKKKRACPTSHGRPSQRNSLSGGCLDSPSPASHPPASPASCDTGLESVCECFADTSALAEACLGKSPRAKNRVAAPSSLRSRLLTSTRLRPHVAAGLFGTGLGCAHPSLSATLLYFEQVLQLQRRLRPMRNRLPRACDALPGLPVLPESEPPEAFADRTAEYTLPVIDPKLSPNSRCHWCQFARYLAFRPILGAEQRQSKSTGRSHQHPAAGKVSCTGISASFTMTQVAYQLRRMRAQPGGQGNQRTTLPGVVALSSRSPGSRVQPPRARSPGELPVHATPVSTSKLNRVSRICSAPGRAISRSVCCGFRRSSSSYTALFGRSVTQSRQCSLHARVCGPSLAGKAKRHQPTAESGSLRDRLPSVCLPGAMGKATACPEHTLDMAEFPLPRLPG</sequence>
<feature type="compositionally biased region" description="Polar residues" evidence="1">
    <location>
        <begin position="131"/>
        <end position="140"/>
    </location>
</feature>
<evidence type="ECO:0000256" key="1">
    <source>
        <dbReference type="SAM" id="MobiDB-lite"/>
    </source>
</evidence>
<gene>
    <name evidence="2" type="ORF">PCL_12335</name>
</gene>
<dbReference type="EMBL" id="LCWV01000008">
    <property type="protein sequence ID" value="PWI70967.1"/>
    <property type="molecule type" value="Genomic_DNA"/>
</dbReference>
<dbReference type="Proteomes" id="UP000245956">
    <property type="component" value="Unassembled WGS sequence"/>
</dbReference>
<feature type="region of interest" description="Disordered" evidence="1">
    <location>
        <begin position="72"/>
        <end position="158"/>
    </location>
</feature>
<protein>
    <submittedName>
        <fullName evidence="2">Uncharacterized protein</fullName>
    </submittedName>
</protein>
<proteinExistence type="predicted"/>